<name>A0A3M7M4J0_9PLEO</name>
<feature type="transmembrane region" description="Helical" evidence="7">
    <location>
        <begin position="223"/>
        <end position="245"/>
    </location>
</feature>
<feature type="compositionally biased region" description="Polar residues" evidence="6">
    <location>
        <begin position="408"/>
        <end position="426"/>
    </location>
</feature>
<feature type="region of interest" description="Disordered" evidence="6">
    <location>
        <begin position="307"/>
        <end position="344"/>
    </location>
</feature>
<comment type="subcellular location">
    <subcellularLocation>
        <location evidence="1">Membrane</location>
        <topology evidence="1">Multi-pass membrane protein</topology>
    </subcellularLocation>
</comment>
<accession>A0A3M7M4J0</accession>
<gene>
    <name evidence="9" type="ORF">GMOD_00006182</name>
</gene>
<evidence type="ECO:0000256" key="3">
    <source>
        <dbReference type="ARBA" id="ARBA00022989"/>
    </source>
</evidence>
<evidence type="ECO:0000256" key="4">
    <source>
        <dbReference type="ARBA" id="ARBA00023136"/>
    </source>
</evidence>
<keyword evidence="2 7" id="KW-0812">Transmembrane</keyword>
<dbReference type="InterPro" id="IPR049326">
    <property type="entry name" value="Rhodopsin_dom_fungi"/>
</dbReference>
<dbReference type="PANTHER" id="PTHR33048:SF129">
    <property type="entry name" value="INTEGRAL MEMBRANE PROTEIN-RELATED"/>
    <property type="match status" value="1"/>
</dbReference>
<dbReference type="OrthoDB" id="4525788at2759"/>
<keyword evidence="10" id="KW-1185">Reference proteome</keyword>
<feature type="compositionally biased region" description="Polar residues" evidence="6">
    <location>
        <begin position="307"/>
        <end position="316"/>
    </location>
</feature>
<keyword evidence="3 7" id="KW-1133">Transmembrane helix</keyword>
<dbReference type="EMBL" id="KE747818">
    <property type="protein sequence ID" value="RMZ69388.1"/>
    <property type="molecule type" value="Genomic_DNA"/>
</dbReference>
<protein>
    <submittedName>
        <fullName evidence="9">Integral membrane</fullName>
    </submittedName>
</protein>
<dbReference type="PANTHER" id="PTHR33048">
    <property type="entry name" value="PTH11-LIKE INTEGRAL MEMBRANE PROTEIN (AFU_ORTHOLOGUE AFUA_5G11245)"/>
    <property type="match status" value="1"/>
</dbReference>
<evidence type="ECO:0000256" key="7">
    <source>
        <dbReference type="SAM" id="Phobius"/>
    </source>
</evidence>
<feature type="transmembrane region" description="Helical" evidence="7">
    <location>
        <begin position="60"/>
        <end position="80"/>
    </location>
</feature>
<evidence type="ECO:0000256" key="2">
    <source>
        <dbReference type="ARBA" id="ARBA00022692"/>
    </source>
</evidence>
<dbReference type="Proteomes" id="UP000265663">
    <property type="component" value="Unassembled WGS sequence"/>
</dbReference>
<feature type="compositionally biased region" description="Basic and acidic residues" evidence="6">
    <location>
        <begin position="391"/>
        <end position="402"/>
    </location>
</feature>
<feature type="compositionally biased region" description="Acidic residues" evidence="6">
    <location>
        <begin position="369"/>
        <end position="380"/>
    </location>
</feature>
<reference evidence="9 10" key="1">
    <citation type="journal article" date="2014" name="PLoS ONE">
        <title>De novo Genome Assembly of the Fungal Plant Pathogen Pyrenophora semeniperda.</title>
        <authorList>
            <person name="Soliai M.M."/>
            <person name="Meyer S.E."/>
            <person name="Udall J.A."/>
            <person name="Elzinga D.E."/>
            <person name="Hermansen R.A."/>
            <person name="Bodily P.M."/>
            <person name="Hart A.A."/>
            <person name="Coleman C.E."/>
        </authorList>
    </citation>
    <scope>NUCLEOTIDE SEQUENCE [LARGE SCALE GENOMIC DNA]</scope>
    <source>
        <strain evidence="9 10">CCB06</strain>
        <tissue evidence="9">Mycelium</tissue>
    </source>
</reference>
<feature type="transmembrane region" description="Helical" evidence="7">
    <location>
        <begin position="185"/>
        <end position="211"/>
    </location>
</feature>
<sequence length="454" mass="50883">MQLPPLDVLLSWPTPNYRNPETRGPALIIVNAIFITLVILTVSARLYTRIVIKRWFGIDDVFILLALLFTIGLTTVVLLANGRYGWDRHVWDIPLSHIVPTYKIAMTAKIVFTAAATFTRLSLHCFFYRLISDSGKSWFKWLVHVNVAYTIGIFISFTCIAIFFCNPIENYWVIGAPPDTCMDEAVWTLICGIINSVADLLTTITPMPLVFRLHMPLSQRIAVAMLFGMGLIVTAAGIVRTWFIYRSLFNEYDQTWYAYPLWISAAVEIDLGVICASAPVLKPLLTKIPFSLSRYLTSGISFRKSTGHTSKTLTPNASAAYSSRRKSAAPRGIPELASDKGQSYQMKHWADAEAGLMRDDSERGSEGAILDDEEEDEEEAGSQPKKGITRLLDKLRPRRSSEELDSDMTITMTSEVELQSEFSPGRSSVYERHGALHENHMPLPPLAARLNRGV</sequence>
<dbReference type="AlphaFoldDB" id="A0A3M7M4J0"/>
<feature type="transmembrane region" description="Helical" evidence="7">
    <location>
        <begin position="257"/>
        <end position="281"/>
    </location>
</feature>
<dbReference type="Pfam" id="PF20684">
    <property type="entry name" value="Fung_rhodopsin"/>
    <property type="match status" value="1"/>
</dbReference>
<feature type="compositionally biased region" description="Basic and acidic residues" evidence="6">
    <location>
        <begin position="356"/>
        <end position="365"/>
    </location>
</feature>
<proteinExistence type="inferred from homology"/>
<evidence type="ECO:0000256" key="6">
    <source>
        <dbReference type="SAM" id="MobiDB-lite"/>
    </source>
</evidence>
<dbReference type="InterPro" id="IPR052337">
    <property type="entry name" value="SAT4-like"/>
</dbReference>
<dbReference type="GO" id="GO:0016020">
    <property type="term" value="C:membrane"/>
    <property type="evidence" value="ECO:0007669"/>
    <property type="project" value="UniProtKB-SubCell"/>
</dbReference>
<feature type="transmembrane region" description="Helical" evidence="7">
    <location>
        <begin position="143"/>
        <end position="165"/>
    </location>
</feature>
<comment type="similarity">
    <text evidence="5">Belongs to the SAT4 family.</text>
</comment>
<keyword evidence="4 7" id="KW-0472">Membrane</keyword>
<feature type="domain" description="Rhodopsin" evidence="8">
    <location>
        <begin position="44"/>
        <end position="286"/>
    </location>
</feature>
<evidence type="ECO:0000259" key="8">
    <source>
        <dbReference type="Pfam" id="PF20684"/>
    </source>
</evidence>
<evidence type="ECO:0000256" key="1">
    <source>
        <dbReference type="ARBA" id="ARBA00004141"/>
    </source>
</evidence>
<evidence type="ECO:0000313" key="9">
    <source>
        <dbReference type="EMBL" id="RMZ69388.1"/>
    </source>
</evidence>
<feature type="transmembrane region" description="Helical" evidence="7">
    <location>
        <begin position="26"/>
        <end position="48"/>
    </location>
</feature>
<organism evidence="9 10">
    <name type="scientific">Pyrenophora seminiperda CCB06</name>
    <dbReference type="NCBI Taxonomy" id="1302712"/>
    <lineage>
        <taxon>Eukaryota</taxon>
        <taxon>Fungi</taxon>
        <taxon>Dikarya</taxon>
        <taxon>Ascomycota</taxon>
        <taxon>Pezizomycotina</taxon>
        <taxon>Dothideomycetes</taxon>
        <taxon>Pleosporomycetidae</taxon>
        <taxon>Pleosporales</taxon>
        <taxon>Pleosporineae</taxon>
        <taxon>Pleosporaceae</taxon>
        <taxon>Pyrenophora</taxon>
    </lineage>
</organism>
<feature type="region of interest" description="Disordered" evidence="6">
    <location>
        <begin position="356"/>
        <end position="427"/>
    </location>
</feature>
<evidence type="ECO:0000256" key="5">
    <source>
        <dbReference type="ARBA" id="ARBA00038359"/>
    </source>
</evidence>
<evidence type="ECO:0000313" key="10">
    <source>
        <dbReference type="Proteomes" id="UP000265663"/>
    </source>
</evidence>